<comment type="caution">
    <text evidence="2">The sequence shown here is derived from an EMBL/GenBank/DDBJ whole genome shotgun (WGS) entry which is preliminary data.</text>
</comment>
<evidence type="ECO:0000313" key="2">
    <source>
        <dbReference type="EMBL" id="GEL74977.1"/>
    </source>
</evidence>
<feature type="region of interest" description="Disordered" evidence="1">
    <location>
        <begin position="1"/>
        <end position="45"/>
    </location>
</feature>
<evidence type="ECO:0000256" key="1">
    <source>
        <dbReference type="SAM" id="MobiDB-lite"/>
    </source>
</evidence>
<dbReference type="Proteomes" id="UP000321224">
    <property type="component" value="Unassembled WGS sequence"/>
</dbReference>
<sequence>MVPQAAERERGMRAGVNKRGGGTSEATRGTGPRDDEGPQQTGRVGQYHVGRCVARGTELGDAYLAHNVRTGNPSFVFRPTEEQLDGNSPCAWSARVGSMQGRATFEVLSATAPVSVSAAELCEEMAVTMRDVSGVLESLLRSPNVLDHLLTPPPSRLTRWWLRMKRRATQLASRHGKNAALGLLVGGYVLGGGYLGTSYLLATHRDAPPPPPELQRFALALPATEQDEAALTSGVARAALEFPPTAVYDVGGIVPPPMLLAPAIPDSPFRNHKRPPCRGSQKDIKGGCWVQTAAEDGACPDDQYEYKGKCWVPVLVPPNGTAGEPKSISR</sequence>
<dbReference type="AlphaFoldDB" id="A0A511HN26"/>
<name>A0A511HN26_9BACT</name>
<proteinExistence type="predicted"/>
<feature type="compositionally biased region" description="Basic and acidic residues" evidence="1">
    <location>
        <begin position="1"/>
        <end position="12"/>
    </location>
</feature>
<accession>A0A511HN26</accession>
<evidence type="ECO:0000313" key="3">
    <source>
        <dbReference type="Proteomes" id="UP000321224"/>
    </source>
</evidence>
<organism evidence="2 3">
    <name type="scientific">Myxococcus virescens</name>
    <dbReference type="NCBI Taxonomy" id="83456"/>
    <lineage>
        <taxon>Bacteria</taxon>
        <taxon>Pseudomonadati</taxon>
        <taxon>Myxococcota</taxon>
        <taxon>Myxococcia</taxon>
        <taxon>Myxococcales</taxon>
        <taxon>Cystobacterineae</taxon>
        <taxon>Myxococcaceae</taxon>
        <taxon>Myxococcus</taxon>
    </lineage>
</organism>
<reference evidence="2 3" key="1">
    <citation type="submission" date="2019-07" db="EMBL/GenBank/DDBJ databases">
        <title>Whole genome shotgun sequence of Myxococcus virescens NBRC 100334.</title>
        <authorList>
            <person name="Hosoyama A."/>
            <person name="Uohara A."/>
            <person name="Ohji S."/>
            <person name="Ichikawa N."/>
        </authorList>
    </citation>
    <scope>NUCLEOTIDE SEQUENCE [LARGE SCALE GENOMIC DNA]</scope>
    <source>
        <strain evidence="2 3">NBRC 100334</strain>
    </source>
</reference>
<dbReference type="EMBL" id="BJVY01000057">
    <property type="protein sequence ID" value="GEL74977.1"/>
    <property type="molecule type" value="Genomic_DNA"/>
</dbReference>
<protein>
    <submittedName>
        <fullName evidence="2">Uncharacterized protein</fullName>
    </submittedName>
</protein>
<gene>
    <name evidence="2" type="ORF">MVI01_67610</name>
</gene>